<dbReference type="InterPro" id="IPR058634">
    <property type="entry name" value="AaeA-lik-b-barrel"/>
</dbReference>
<feature type="coiled-coil region" evidence="5">
    <location>
        <begin position="84"/>
        <end position="240"/>
    </location>
</feature>
<name>D3SNK1_THEAH</name>
<dbReference type="SUPFAM" id="SSF111369">
    <property type="entry name" value="HlyD-like secretion proteins"/>
    <property type="match status" value="2"/>
</dbReference>
<dbReference type="Proteomes" id="UP000002043">
    <property type="component" value="Chromosome"/>
</dbReference>
<feature type="domain" description="p-hydroxybenzoic acid efflux pump subunit AaeA-like beta-barrel" evidence="7">
    <location>
        <begin position="279"/>
        <end position="366"/>
    </location>
</feature>
<keyword evidence="2 6" id="KW-0812">Transmembrane</keyword>
<dbReference type="AlphaFoldDB" id="D3SNK1"/>
<dbReference type="RefSeq" id="WP_012991145.1">
    <property type="nucleotide sequence ID" value="NC_013894.1"/>
</dbReference>
<sequence length="374" mass="42918">MKKHVAITVVSLLIVAFVLYGILWIKHRREYAISDAVFVKADRMANVGFQVDGKVTRVYVNLGDHVRKGDILAELDPSDYQLKVDTLEAQIKALESQRRQLEIQYKRLTEQLSLQLKASRITEEEVMAKERALLHQMEELDAQLKKVSKDRERYEDLTRKGLFPLQRYEEIDTQYKVLLEKRRALEKNLEELRLSYQKSQSITHLHRADLMRLEELRQQIQSLENQIEALKKQKELAQNQLQYTYLRAPFDGVIAKRFVSPGDVIRAGQPVFSVVDPSSLYVEVLLEETKLMGVKPGAKAYVRLDAYPDKVLEGVVEQISPASAATFALVPRDVSAGEFTKVVQRIPVKIRINSKDIHLLRVGMGGEVEIKRSP</sequence>
<dbReference type="Gene3D" id="2.40.30.170">
    <property type="match status" value="1"/>
</dbReference>
<dbReference type="GO" id="GO:0055085">
    <property type="term" value="P:transmembrane transport"/>
    <property type="evidence" value="ECO:0007669"/>
    <property type="project" value="InterPro"/>
</dbReference>
<accession>D3SNK1</accession>
<evidence type="ECO:0000256" key="2">
    <source>
        <dbReference type="ARBA" id="ARBA00022692"/>
    </source>
</evidence>
<evidence type="ECO:0000256" key="6">
    <source>
        <dbReference type="SAM" id="Phobius"/>
    </source>
</evidence>
<evidence type="ECO:0000256" key="1">
    <source>
        <dbReference type="ARBA" id="ARBA00004167"/>
    </source>
</evidence>
<evidence type="ECO:0000313" key="9">
    <source>
        <dbReference type="EMBL" id="ADC88738.1"/>
    </source>
</evidence>
<dbReference type="Gene3D" id="2.40.50.100">
    <property type="match status" value="1"/>
</dbReference>
<keyword evidence="10" id="KW-1185">Reference proteome</keyword>
<dbReference type="GO" id="GO:0016020">
    <property type="term" value="C:membrane"/>
    <property type="evidence" value="ECO:0007669"/>
    <property type="project" value="UniProtKB-SubCell"/>
</dbReference>
<dbReference type="InterPro" id="IPR058647">
    <property type="entry name" value="BSH_CzcB-like"/>
</dbReference>
<protein>
    <submittedName>
        <fullName evidence="9">Secretion protein HlyD family protein</fullName>
    </submittedName>
</protein>
<keyword evidence="4 6" id="KW-0472">Membrane</keyword>
<gene>
    <name evidence="9" type="ordered locus">Thal_0101</name>
</gene>
<dbReference type="HOGENOM" id="CLU_018816_15_1_0"/>
<dbReference type="KEGG" id="tal:Thal_0101"/>
<reference evidence="10" key="1">
    <citation type="journal article" date="2010" name="Stand. Genomic Sci.">
        <title>Complete genome sequence of Thermocrinis albus type strain (HI 11/12T).</title>
        <authorList>
            <person name="Wirth R."/>
            <person name="Sikorski J."/>
            <person name="Brambilla E."/>
            <person name="Misra M."/>
            <person name="Lapidus A."/>
            <person name="Copeland A."/>
            <person name="Nolan M."/>
            <person name="Lucas S."/>
            <person name="Chen F."/>
            <person name="Tice H."/>
            <person name="Cheng J.F."/>
            <person name="Han C."/>
            <person name="Detter J.C."/>
            <person name="Tapia R."/>
            <person name="Bruce D."/>
            <person name="Goodwin L."/>
            <person name="Pitluck S."/>
            <person name="Pati A."/>
            <person name="Anderson I."/>
            <person name="Ivanova N."/>
            <person name="Mavromatis K."/>
            <person name="Mikhailova N."/>
            <person name="Chen A."/>
            <person name="Palaniappan K."/>
            <person name="Bilek Y."/>
            <person name="Hader T."/>
            <person name="Land M."/>
            <person name="Hauser L."/>
            <person name="Chang Y.J."/>
            <person name="Jeffries C.D."/>
            <person name="Tindall B.J."/>
            <person name="Rohde M."/>
            <person name="Goker M."/>
            <person name="Bristow J."/>
            <person name="Eisen J.A."/>
            <person name="Markowitz V."/>
            <person name="Hugenholtz P."/>
            <person name="Kyrpides N.C."/>
            <person name="Klenk H.P."/>
        </authorList>
    </citation>
    <scope>NUCLEOTIDE SEQUENCE [LARGE SCALE GENOMIC DNA]</scope>
    <source>
        <strain evidence="10">DSM 14484 / JCM 11386 / HI 11/12</strain>
    </source>
</reference>
<dbReference type="InterPro" id="IPR050739">
    <property type="entry name" value="MFP"/>
</dbReference>
<evidence type="ECO:0000256" key="5">
    <source>
        <dbReference type="SAM" id="Coils"/>
    </source>
</evidence>
<dbReference type="STRING" id="638303.Thal_0101"/>
<dbReference type="EMBL" id="CP001931">
    <property type="protein sequence ID" value="ADC88738.1"/>
    <property type="molecule type" value="Genomic_DNA"/>
</dbReference>
<evidence type="ECO:0000259" key="8">
    <source>
        <dbReference type="Pfam" id="PF25973"/>
    </source>
</evidence>
<dbReference type="OrthoDB" id="9811754at2"/>
<dbReference type="PANTHER" id="PTHR30386">
    <property type="entry name" value="MEMBRANE FUSION SUBUNIT OF EMRAB-TOLC MULTIDRUG EFFLUX PUMP"/>
    <property type="match status" value="1"/>
</dbReference>
<dbReference type="Pfam" id="PF25973">
    <property type="entry name" value="BSH_CzcB"/>
    <property type="match status" value="1"/>
</dbReference>
<dbReference type="eggNOG" id="COG1566">
    <property type="taxonomic scope" value="Bacteria"/>
</dbReference>
<dbReference type="PANTHER" id="PTHR30386:SF26">
    <property type="entry name" value="TRANSPORT PROTEIN COMB"/>
    <property type="match status" value="1"/>
</dbReference>
<feature type="transmembrane region" description="Helical" evidence="6">
    <location>
        <begin position="6"/>
        <end position="25"/>
    </location>
</feature>
<feature type="domain" description="CzcB-like barrel-sandwich hybrid" evidence="8">
    <location>
        <begin position="43"/>
        <end position="276"/>
    </location>
</feature>
<proteinExistence type="predicted"/>
<comment type="subcellular location">
    <subcellularLocation>
        <location evidence="1">Membrane</location>
        <topology evidence="1">Single-pass membrane protein</topology>
    </subcellularLocation>
</comment>
<dbReference type="PRINTS" id="PR01490">
    <property type="entry name" value="RTXTOXIND"/>
</dbReference>
<evidence type="ECO:0000259" key="7">
    <source>
        <dbReference type="Pfam" id="PF25963"/>
    </source>
</evidence>
<evidence type="ECO:0000313" key="10">
    <source>
        <dbReference type="Proteomes" id="UP000002043"/>
    </source>
</evidence>
<organism evidence="9 10">
    <name type="scientific">Thermocrinis albus (strain DSM 14484 / JCM 11386 / HI 11/12)</name>
    <dbReference type="NCBI Taxonomy" id="638303"/>
    <lineage>
        <taxon>Bacteria</taxon>
        <taxon>Pseudomonadati</taxon>
        <taxon>Aquificota</taxon>
        <taxon>Aquificia</taxon>
        <taxon>Aquificales</taxon>
        <taxon>Aquificaceae</taxon>
        <taxon>Thermocrinis</taxon>
    </lineage>
</organism>
<keyword evidence="3 6" id="KW-1133">Transmembrane helix</keyword>
<evidence type="ECO:0000256" key="3">
    <source>
        <dbReference type="ARBA" id="ARBA00022989"/>
    </source>
</evidence>
<keyword evidence="5" id="KW-0175">Coiled coil</keyword>
<evidence type="ECO:0000256" key="4">
    <source>
        <dbReference type="ARBA" id="ARBA00023136"/>
    </source>
</evidence>
<dbReference type="Pfam" id="PF25963">
    <property type="entry name" value="Beta-barrel_AAEA"/>
    <property type="match status" value="1"/>
</dbReference>